<dbReference type="EMBL" id="JASBWR010000067">
    <property type="protein sequence ID" value="KAJ9099981.1"/>
    <property type="molecule type" value="Genomic_DNA"/>
</dbReference>
<comment type="caution">
    <text evidence="1">The sequence shown here is derived from an EMBL/GenBank/DDBJ whole genome shotgun (WGS) entry which is preliminary data.</text>
</comment>
<evidence type="ECO:0000313" key="1">
    <source>
        <dbReference type="EMBL" id="KAJ9099981.1"/>
    </source>
</evidence>
<proteinExistence type="predicted"/>
<sequence>MSRNASSGSARKLQISSPQPYQPPPRSFDAPLPPALQPVHVPPGLVARRPSANDVSSPSVARGSTNGAGNGNNIGGGGARFEAAIPPPGVAVDGRTGDLSDARRVLSGPGPGTASAPLRPTRSIRRAKGTDTSNVTTSRGNVHHDHPDQTLRIPPADQRPSNRNPSPPSHSLAVPASFVQPQIPQYPQRPTAPHQPSSHSQFAEEQALSPVEPPTPIGTQPPNSGKLWEQERVQRSQLLEMQKGQLGRNKERENKLLGVVNAFSSNAKGTSRAGDTSKSPNTGEESREGSGTATPRDANMYTSEQDLLIGRGGRDFDDVDAQDPKSSSTDDRLQSFLQAHHTLSQSLSKTVRSHYQVYANSLPVHADLIAALNRIQAVVRETKQGLKQGKELLAGGAAGMDARSPRHTGTQAGGAGKRGEMAALWNKERTLRDSLKLLDTIENMNKVPERLESLIGEKKFLQASLILTRSLKTIDSEEMLEIEALSELRTYLQAQMNALMETLVEELSNHLYLKTVYSESRWVVYQPGQSEINLSMKPLSDPILYLSDAELLELPAIPQHMHRRTAGGMNSSVSSMTGILSGGDTSAGKFSNLNPEQDSFAYMEVILESLSILGKLGHALEVISARIGSDLYTLVESTIDEVAERMDMRQAELQSMRLQTIIEGSSRTSVAPVTTSTSNTVQRVIGKPARLRNESLDQSDSAEQAETLLDLFWTVYSKLRAVVEGHRVVGEIVGRIGMRPGQSQGKQAMAIPMEEVIKPMQKEVRTLMHDYLTDQDRGSDANIKPLTTINDVLRNSKSARDRNKVVFRFGDTDSQSLEKDLKTYQDTVDSAMKTYAPGLVTLAEKGLQNGVTVTTINLDLTSRKARQHRRLVKPNPFNARLLFQPYLSFVANAKKVAGISSLDDEAEVVGSFMDDFVMNVYLPQLEDKVAIIASQALNSPSAFLTDIYWNAWSAYPIVKSATDVMGLVNSLCFMLSHTPFQKENYSRLIIGIIVRYYLRCTTQYKDLVISDSYTAGDLPLASIWAQREEIVACLEELQVTPITDKARQQELVRQETRIELDLHSGKSVTEKDLIGGRTRFEALSLFYYSLRWLVSQLNKLKIVASDGISPVAITSNRRLSLIPTPTSGITPQLELSTAMAQRFDAILSTYDQLGDLVLFTMRAELRCRIMHYCEVSMSKGNYRIENEADEPDPYILDLTVDLGECYGIVLSKLPEEDVRFLFCGLGSLTDQIMVSAARFVRFATQFGVHKIQRNILAIQQTLRNITDGAEDSNMDRAKRYWSLYSLGPKAMLEELQTRKPEFSFDEYNHMLNLQCKVDPKASQRFSGASQLDSNGSLSARSAIDADRTLYNDFLIDLHSLAINDWD</sequence>
<accession>A0ACC2VLK3</accession>
<keyword evidence="2" id="KW-1185">Reference proteome</keyword>
<name>A0ACC2VLK3_9TREE</name>
<evidence type="ECO:0000313" key="2">
    <source>
        <dbReference type="Proteomes" id="UP001241377"/>
    </source>
</evidence>
<organism evidence="1 2">
    <name type="scientific">Naganishia cerealis</name>
    <dbReference type="NCBI Taxonomy" id="610337"/>
    <lineage>
        <taxon>Eukaryota</taxon>
        <taxon>Fungi</taxon>
        <taxon>Dikarya</taxon>
        <taxon>Basidiomycota</taxon>
        <taxon>Agaricomycotina</taxon>
        <taxon>Tremellomycetes</taxon>
        <taxon>Filobasidiales</taxon>
        <taxon>Filobasidiaceae</taxon>
        <taxon>Naganishia</taxon>
    </lineage>
</organism>
<gene>
    <name evidence="1" type="ORF">QFC19_005798</name>
</gene>
<reference evidence="1" key="1">
    <citation type="submission" date="2023-04" db="EMBL/GenBank/DDBJ databases">
        <title>Draft Genome sequencing of Naganishia species isolated from polar environments using Oxford Nanopore Technology.</title>
        <authorList>
            <person name="Leo P."/>
            <person name="Venkateswaran K."/>
        </authorList>
    </citation>
    <scope>NUCLEOTIDE SEQUENCE</scope>
    <source>
        <strain evidence="1">MNA-CCFEE 5261</strain>
    </source>
</reference>
<dbReference type="Proteomes" id="UP001241377">
    <property type="component" value="Unassembled WGS sequence"/>
</dbReference>
<protein>
    <submittedName>
        <fullName evidence="1">Uncharacterized protein</fullName>
    </submittedName>
</protein>